<evidence type="ECO:0000256" key="2">
    <source>
        <dbReference type="ARBA" id="ARBA00023125"/>
    </source>
</evidence>
<keyword evidence="7" id="KW-1185">Reference proteome</keyword>
<proteinExistence type="predicted"/>
<dbReference type="Gene3D" id="1.10.10.10">
    <property type="entry name" value="Winged helix-like DNA-binding domain superfamily/Winged helix DNA-binding domain"/>
    <property type="match status" value="1"/>
</dbReference>
<dbReference type="Proteomes" id="UP000503251">
    <property type="component" value="Chromosome"/>
</dbReference>
<dbReference type="InterPro" id="IPR050707">
    <property type="entry name" value="HTH_MetabolicPath_Reg"/>
</dbReference>
<organism evidence="6 7">
    <name type="scientific">Oceanidesulfovibrio marinus</name>
    <dbReference type="NCBI Taxonomy" id="370038"/>
    <lineage>
        <taxon>Bacteria</taxon>
        <taxon>Pseudomonadati</taxon>
        <taxon>Thermodesulfobacteriota</taxon>
        <taxon>Desulfovibrionia</taxon>
        <taxon>Desulfovibrionales</taxon>
        <taxon>Desulfovibrionaceae</taxon>
        <taxon>Oceanidesulfovibrio</taxon>
    </lineage>
</organism>
<keyword evidence="3" id="KW-0804">Transcription</keyword>
<dbReference type="RefSeq" id="WP_171267431.1">
    <property type="nucleotide sequence ID" value="NZ_CP039543.1"/>
</dbReference>
<evidence type="ECO:0000256" key="1">
    <source>
        <dbReference type="ARBA" id="ARBA00023015"/>
    </source>
</evidence>
<feature type="domain" description="IclR-ED" evidence="5">
    <location>
        <begin position="67"/>
        <end position="247"/>
    </location>
</feature>
<evidence type="ECO:0000256" key="3">
    <source>
        <dbReference type="ARBA" id="ARBA00023163"/>
    </source>
</evidence>
<sequence>MKMKVNRTALRVTEILRLLAESPEGLTLTEIGAELGLPKASTFDIVQTLKKAHFLRESNRRYAVGFMAHEVGESYSKGKDLYGATQPHLADLADALNMAGSLVIYERGTLNYVIEHRPIGSIVSPVTSNGMDFVHASASGKSLIAFMPEQRQRKALSLLTFKQFTDRTIQNMIDFMEELERIRSQGYAIDNREFNKLMTCVSTPIFRRQQAVATLTLSDLQVDPGDVPGIAERLMSTARVISDALAREDEK</sequence>
<dbReference type="PROSITE" id="PS51077">
    <property type="entry name" value="HTH_ICLR"/>
    <property type="match status" value="1"/>
</dbReference>
<dbReference type="InterPro" id="IPR029016">
    <property type="entry name" value="GAF-like_dom_sf"/>
</dbReference>
<dbReference type="SUPFAM" id="SSF55781">
    <property type="entry name" value="GAF domain-like"/>
    <property type="match status" value="1"/>
</dbReference>
<dbReference type="PANTHER" id="PTHR30136:SF24">
    <property type="entry name" value="HTH-TYPE TRANSCRIPTIONAL REPRESSOR ALLR"/>
    <property type="match status" value="1"/>
</dbReference>
<evidence type="ECO:0000313" key="7">
    <source>
        <dbReference type="Proteomes" id="UP000503251"/>
    </source>
</evidence>
<evidence type="ECO:0000313" key="6">
    <source>
        <dbReference type="EMBL" id="QJT09513.1"/>
    </source>
</evidence>
<dbReference type="EMBL" id="CP039543">
    <property type="protein sequence ID" value="QJT09513.1"/>
    <property type="molecule type" value="Genomic_DNA"/>
</dbReference>
<evidence type="ECO:0000259" key="5">
    <source>
        <dbReference type="PROSITE" id="PS51078"/>
    </source>
</evidence>
<feature type="domain" description="HTH iclR-type" evidence="4">
    <location>
        <begin position="6"/>
        <end position="66"/>
    </location>
</feature>
<dbReference type="Pfam" id="PF01614">
    <property type="entry name" value="IclR_C"/>
    <property type="match status" value="1"/>
</dbReference>
<keyword evidence="1" id="KW-0805">Transcription regulation</keyword>
<dbReference type="InterPro" id="IPR014757">
    <property type="entry name" value="Tscrpt_reg_IclR_C"/>
</dbReference>
<dbReference type="Gene3D" id="3.30.450.40">
    <property type="match status" value="1"/>
</dbReference>
<dbReference type="InterPro" id="IPR036388">
    <property type="entry name" value="WH-like_DNA-bd_sf"/>
</dbReference>
<dbReference type="SUPFAM" id="SSF46785">
    <property type="entry name" value="Winged helix' DNA-binding domain"/>
    <property type="match status" value="1"/>
</dbReference>
<dbReference type="PROSITE" id="PS51078">
    <property type="entry name" value="ICLR_ED"/>
    <property type="match status" value="1"/>
</dbReference>
<protein>
    <submittedName>
        <fullName evidence="6">IclR family transcriptional regulator</fullName>
    </submittedName>
</protein>
<dbReference type="InterPro" id="IPR005471">
    <property type="entry name" value="Tscrpt_reg_IclR_N"/>
</dbReference>
<evidence type="ECO:0000259" key="4">
    <source>
        <dbReference type="PROSITE" id="PS51077"/>
    </source>
</evidence>
<dbReference type="SMART" id="SM00346">
    <property type="entry name" value="HTH_ICLR"/>
    <property type="match status" value="1"/>
</dbReference>
<keyword evidence="2" id="KW-0238">DNA-binding</keyword>
<accession>A0ABX6NFV8</accession>
<gene>
    <name evidence="6" type="ORF">E8L03_11440</name>
</gene>
<dbReference type="Pfam" id="PF09339">
    <property type="entry name" value="HTH_IclR"/>
    <property type="match status" value="1"/>
</dbReference>
<name>A0ABX6NFV8_9BACT</name>
<dbReference type="PANTHER" id="PTHR30136">
    <property type="entry name" value="HELIX-TURN-HELIX TRANSCRIPTIONAL REGULATOR, ICLR FAMILY"/>
    <property type="match status" value="1"/>
</dbReference>
<reference evidence="6 7" key="1">
    <citation type="submission" date="2019-04" db="EMBL/GenBank/DDBJ databases">
        <title>Isolation and culture of sulfate reducing bacteria from the cold seep of the South China Sea.</title>
        <authorList>
            <person name="Sun C."/>
            <person name="Liu R."/>
        </authorList>
    </citation>
    <scope>NUCLEOTIDE SEQUENCE [LARGE SCALE GENOMIC DNA]</scope>
    <source>
        <strain evidence="6 7">CS1</strain>
    </source>
</reference>
<dbReference type="InterPro" id="IPR036390">
    <property type="entry name" value="WH_DNA-bd_sf"/>
</dbReference>